<dbReference type="Pfam" id="PF13812">
    <property type="entry name" value="PPR_3"/>
    <property type="match status" value="1"/>
</dbReference>
<dbReference type="InterPro" id="IPR002885">
    <property type="entry name" value="PPR_rpt"/>
</dbReference>
<reference evidence="1" key="1">
    <citation type="submission" date="2021-02" db="EMBL/GenBank/DDBJ databases">
        <authorList>
            <person name="Dougan E. K."/>
            <person name="Rhodes N."/>
            <person name="Thang M."/>
            <person name="Chan C."/>
        </authorList>
    </citation>
    <scope>NUCLEOTIDE SEQUENCE</scope>
</reference>
<evidence type="ECO:0000313" key="1">
    <source>
        <dbReference type="EMBL" id="CAE7564428.1"/>
    </source>
</evidence>
<dbReference type="NCBIfam" id="TIGR00756">
    <property type="entry name" value="PPR"/>
    <property type="match status" value="1"/>
</dbReference>
<keyword evidence="2" id="KW-1185">Reference proteome</keyword>
<protein>
    <recommendedName>
        <fullName evidence="3">Pentatricopeptide repeat-containing protein</fullName>
    </recommendedName>
</protein>
<dbReference type="OrthoDB" id="449067at2759"/>
<evidence type="ECO:0008006" key="3">
    <source>
        <dbReference type="Google" id="ProtNLM"/>
    </source>
</evidence>
<dbReference type="EMBL" id="CAJNJA010026774">
    <property type="protein sequence ID" value="CAE7564428.1"/>
    <property type="molecule type" value="Genomic_DNA"/>
</dbReference>
<dbReference type="Proteomes" id="UP000601435">
    <property type="component" value="Unassembled WGS sequence"/>
</dbReference>
<dbReference type="PANTHER" id="PTHR46862">
    <property type="entry name" value="OS07G0661900 PROTEIN"/>
    <property type="match status" value="1"/>
</dbReference>
<sequence>MAYLKACRSAAVSFHGSRGCSNIRQIEEIYLRRTSMPKARNQENLVSEGRLLEGRLWPVLRATAGSGDACRVRAWMARAADCGTPLGVKSVTMLIHAYAKAADVAAAQTTLHGMKRQQLHPNVQAFNGVMAACARVSDMDSTLHWLNRMQQACIAPDAVSFRALPPKLESPTPKPRNPKP</sequence>
<dbReference type="Gene3D" id="1.25.40.10">
    <property type="entry name" value="Tetratricopeptide repeat domain"/>
    <property type="match status" value="1"/>
</dbReference>
<accession>A0A812UG92</accession>
<dbReference type="InterPro" id="IPR011990">
    <property type="entry name" value="TPR-like_helical_dom_sf"/>
</dbReference>
<comment type="caution">
    <text evidence="1">The sequence shown here is derived from an EMBL/GenBank/DDBJ whole genome shotgun (WGS) entry which is preliminary data.</text>
</comment>
<gene>
    <name evidence="1" type="ORF">SNEC2469_LOCUS16341</name>
</gene>
<organism evidence="1 2">
    <name type="scientific">Symbiodinium necroappetens</name>
    <dbReference type="NCBI Taxonomy" id="1628268"/>
    <lineage>
        <taxon>Eukaryota</taxon>
        <taxon>Sar</taxon>
        <taxon>Alveolata</taxon>
        <taxon>Dinophyceae</taxon>
        <taxon>Suessiales</taxon>
        <taxon>Symbiodiniaceae</taxon>
        <taxon>Symbiodinium</taxon>
    </lineage>
</organism>
<evidence type="ECO:0000313" key="2">
    <source>
        <dbReference type="Proteomes" id="UP000601435"/>
    </source>
</evidence>
<dbReference type="AlphaFoldDB" id="A0A812UG92"/>
<dbReference type="PANTHER" id="PTHR46862:SF3">
    <property type="entry name" value="OS07G0661900 PROTEIN"/>
    <property type="match status" value="1"/>
</dbReference>
<proteinExistence type="predicted"/>
<name>A0A812UG92_9DINO</name>